<comment type="caution">
    <text evidence="1">The sequence shown here is derived from an EMBL/GenBank/DDBJ whole genome shotgun (WGS) entry which is preliminary data.</text>
</comment>
<protein>
    <submittedName>
        <fullName evidence="1">Uncharacterized protein</fullName>
    </submittedName>
</protein>
<reference evidence="1" key="1">
    <citation type="journal article" date="2014" name="Front. Microbiol.">
        <title>High frequency of phylogenetically diverse reductive dehalogenase-homologous genes in deep subseafloor sedimentary metagenomes.</title>
        <authorList>
            <person name="Kawai M."/>
            <person name="Futagami T."/>
            <person name="Toyoda A."/>
            <person name="Takaki Y."/>
            <person name="Nishi S."/>
            <person name="Hori S."/>
            <person name="Arai W."/>
            <person name="Tsubouchi T."/>
            <person name="Morono Y."/>
            <person name="Uchiyama I."/>
            <person name="Ito T."/>
            <person name="Fujiyama A."/>
            <person name="Inagaki F."/>
            <person name="Takami H."/>
        </authorList>
    </citation>
    <scope>NUCLEOTIDE SEQUENCE</scope>
    <source>
        <strain evidence="1">Expedition CK06-06</strain>
    </source>
</reference>
<dbReference type="EMBL" id="BARV01018856">
    <property type="protein sequence ID" value="GAI24448.1"/>
    <property type="molecule type" value="Genomic_DNA"/>
</dbReference>
<sequence length="123" mass="13818">MAKEEKPSTCFVIAPIGEEGSEMRRRSDQVLTHIIKPVAKECGYDAVRADEISEPGIITSQVIQHLIEDDLVIVDLTEKILMYSMSLPSGTPSKSQWFKLSNAVNPFLLTLLQRERSMLTLEI</sequence>
<organism evidence="1">
    <name type="scientific">marine sediment metagenome</name>
    <dbReference type="NCBI Taxonomy" id="412755"/>
    <lineage>
        <taxon>unclassified sequences</taxon>
        <taxon>metagenomes</taxon>
        <taxon>ecological metagenomes</taxon>
    </lineage>
</organism>
<dbReference type="AlphaFoldDB" id="X1LZE8"/>
<proteinExistence type="predicted"/>
<gene>
    <name evidence="1" type="ORF">S06H3_31805</name>
</gene>
<name>X1LZE8_9ZZZZ</name>
<accession>X1LZE8</accession>
<evidence type="ECO:0000313" key="1">
    <source>
        <dbReference type="EMBL" id="GAI24448.1"/>
    </source>
</evidence>